<dbReference type="WBParaSite" id="PDA_v2.g19954.t1">
    <property type="protein sequence ID" value="PDA_v2.g19954.t1"/>
    <property type="gene ID" value="PDA_v2.g19954"/>
</dbReference>
<feature type="chain" id="PRO_5037517176" evidence="1">
    <location>
        <begin position="22"/>
        <end position="128"/>
    </location>
</feature>
<keyword evidence="2" id="KW-1185">Reference proteome</keyword>
<sequence length="128" mass="13812">MVSDIAVIVMVMILPLNNVLACMPTPVFDGTIIPITTTPLPTRPPPCSECPTPVQVVEDVCKQLTIMPCDENNGIIYDCGPLCSLSTQNEPTEGFIMRGSFAVEVICDSSGDYYIGTPTDQIKVIRCS</sequence>
<name>A0A914PUJ2_9BILA</name>
<evidence type="ECO:0000256" key="1">
    <source>
        <dbReference type="SAM" id="SignalP"/>
    </source>
</evidence>
<organism evidence="2 3">
    <name type="scientific">Panagrolaimus davidi</name>
    <dbReference type="NCBI Taxonomy" id="227884"/>
    <lineage>
        <taxon>Eukaryota</taxon>
        <taxon>Metazoa</taxon>
        <taxon>Ecdysozoa</taxon>
        <taxon>Nematoda</taxon>
        <taxon>Chromadorea</taxon>
        <taxon>Rhabditida</taxon>
        <taxon>Tylenchina</taxon>
        <taxon>Panagrolaimomorpha</taxon>
        <taxon>Panagrolaimoidea</taxon>
        <taxon>Panagrolaimidae</taxon>
        <taxon>Panagrolaimus</taxon>
    </lineage>
</organism>
<dbReference type="AlphaFoldDB" id="A0A914PUJ2"/>
<accession>A0A914PUJ2</accession>
<proteinExistence type="predicted"/>
<protein>
    <submittedName>
        <fullName evidence="3">Uncharacterized protein</fullName>
    </submittedName>
</protein>
<reference evidence="3" key="1">
    <citation type="submission" date="2022-11" db="UniProtKB">
        <authorList>
            <consortium name="WormBaseParasite"/>
        </authorList>
    </citation>
    <scope>IDENTIFICATION</scope>
</reference>
<evidence type="ECO:0000313" key="2">
    <source>
        <dbReference type="Proteomes" id="UP000887578"/>
    </source>
</evidence>
<dbReference type="Proteomes" id="UP000887578">
    <property type="component" value="Unplaced"/>
</dbReference>
<evidence type="ECO:0000313" key="3">
    <source>
        <dbReference type="WBParaSite" id="PDA_v2.g19954.t1"/>
    </source>
</evidence>
<keyword evidence="1" id="KW-0732">Signal</keyword>
<feature type="signal peptide" evidence="1">
    <location>
        <begin position="1"/>
        <end position="21"/>
    </location>
</feature>